<evidence type="ECO:0000313" key="2">
    <source>
        <dbReference type="Proteomes" id="UP000467385"/>
    </source>
</evidence>
<dbReference type="EMBL" id="AP022613">
    <property type="protein sequence ID" value="BBZ41875.1"/>
    <property type="molecule type" value="Genomic_DNA"/>
</dbReference>
<dbReference type="PROSITE" id="PS51318">
    <property type="entry name" value="TAT"/>
    <property type="match status" value="1"/>
</dbReference>
<reference evidence="1 2" key="1">
    <citation type="journal article" date="2019" name="Emerg. Microbes Infect.">
        <title>Comprehensive subspecies identification of 175 nontuberculous mycobacteria species based on 7547 genomic profiles.</title>
        <authorList>
            <person name="Matsumoto Y."/>
            <person name="Kinjo T."/>
            <person name="Motooka D."/>
            <person name="Nabeya D."/>
            <person name="Jung N."/>
            <person name="Uechi K."/>
            <person name="Horii T."/>
            <person name="Iida T."/>
            <person name="Fujita J."/>
            <person name="Nakamura S."/>
        </authorList>
    </citation>
    <scope>NUCLEOTIDE SEQUENCE [LARGE SCALE GENOMIC DNA]</scope>
    <source>
        <strain evidence="1 2">JCM 14738</strain>
    </source>
</reference>
<keyword evidence="2" id="KW-1185">Reference proteome</keyword>
<dbReference type="InterPro" id="IPR027056">
    <property type="entry name" value="Gluconate_2DH_su3"/>
</dbReference>
<dbReference type="Pfam" id="PF13618">
    <property type="entry name" value="Gluconate_2-dh3"/>
    <property type="match status" value="1"/>
</dbReference>
<proteinExistence type="predicted"/>
<evidence type="ECO:0000313" key="1">
    <source>
        <dbReference type="EMBL" id="BBZ41875.1"/>
    </source>
</evidence>
<gene>
    <name evidence="1" type="ORF">MCNS_49380</name>
</gene>
<name>A0A7I7YJ74_9MYCO</name>
<evidence type="ECO:0008006" key="3">
    <source>
        <dbReference type="Google" id="ProtNLM"/>
    </source>
</evidence>
<sequence length="270" mass="28857">MRHTPAVSSAKAAHEFGTAPVSRRTVLGGLGLLPLAATMPDVFPPVSADTGYRFLTAHQAAVLDAATRRLIPGPEDHLLQHGSPGAAEANVVRFLDTMLSAFSFSPPRVHAGGPWSNRAGGSQDFMAEFVPLDRAQTYGWQQRIAGYRQQYTNGIALLDQEAGGDFTTVNRVRQDLILGHGKALSFTKLLFGHTVEAMYSVPEYGGNANLVGWQDIKFPGDNEPRGYTDAEVEAPEWDVADSTGIIEVLLRGGWQQAIAKMGGTGGVNAG</sequence>
<organism evidence="1 2">
    <name type="scientific">Mycobacterium conspicuum</name>
    <dbReference type="NCBI Taxonomy" id="44010"/>
    <lineage>
        <taxon>Bacteria</taxon>
        <taxon>Bacillati</taxon>
        <taxon>Actinomycetota</taxon>
        <taxon>Actinomycetes</taxon>
        <taxon>Mycobacteriales</taxon>
        <taxon>Mycobacteriaceae</taxon>
        <taxon>Mycobacterium</taxon>
    </lineage>
</organism>
<dbReference type="AlphaFoldDB" id="A0A7I7YJ74"/>
<dbReference type="Proteomes" id="UP000467385">
    <property type="component" value="Chromosome"/>
</dbReference>
<protein>
    <recommendedName>
        <fullName evidence="3">Gluconate 2-dehydrogenase subunit 3 family protein</fullName>
    </recommendedName>
</protein>
<dbReference type="InterPro" id="IPR006311">
    <property type="entry name" value="TAT_signal"/>
</dbReference>
<accession>A0A7I7YJ74</accession>